<proteinExistence type="predicted"/>
<evidence type="ECO:0000313" key="2">
    <source>
        <dbReference type="Proteomes" id="UP001644750"/>
    </source>
</evidence>
<gene>
    <name evidence="1" type="ORF">G5A72_08245</name>
</gene>
<protein>
    <submittedName>
        <fullName evidence="1">Uncharacterized protein</fullName>
    </submittedName>
</protein>
<organism evidence="1 2">
    <name type="scientific">Anaerostipes hadrus</name>
    <dbReference type="NCBI Taxonomy" id="649756"/>
    <lineage>
        <taxon>Bacteria</taxon>
        <taxon>Bacillati</taxon>
        <taxon>Bacillota</taxon>
        <taxon>Clostridia</taxon>
        <taxon>Lachnospirales</taxon>
        <taxon>Lachnospiraceae</taxon>
        <taxon>Anaerostipes</taxon>
    </lineage>
</organism>
<reference evidence="1 2" key="1">
    <citation type="journal article" date="2020" name="Cell Host Microbe">
        <title>Functional and Genomic Variation between Human-Derived Isolates of Lachnospiraceae Reveals Inter- and Intra-Species Diversity.</title>
        <authorList>
            <person name="Sorbara M.T."/>
            <person name="Littmann E.R."/>
            <person name="Fontana E."/>
            <person name="Moody T.U."/>
            <person name="Kohout C.E."/>
            <person name="Gjonbalaj M."/>
            <person name="Eaton V."/>
            <person name="Seok R."/>
            <person name="Leiner I.M."/>
            <person name="Pamer E.G."/>
        </authorList>
    </citation>
    <scope>NUCLEOTIDE SEQUENCE [LARGE SCALE GENOMIC DNA]</scope>
    <source>
        <strain evidence="1 2">MSK.14.57</strain>
    </source>
</reference>
<dbReference type="RefSeq" id="WP_173725774.1">
    <property type="nucleotide sequence ID" value="NZ_JAAIQB010000015.1"/>
</dbReference>
<evidence type="ECO:0000313" key="1">
    <source>
        <dbReference type="EMBL" id="NSJ79570.1"/>
    </source>
</evidence>
<name>A0ABX2I1E0_ANAHA</name>
<sequence>MKSIKNERIGISMMMNCGMKATIIAYRQYSDIDIQFEDGTIVKHKRYDHFKTGAIKFPENINPHIGETIKHKDHTYTIKKWRSNHDIDFVRDDGILYEHKTYYRFKHSSSFKNNNYSLKNHIGERKKMNCSEFATIINCANGRVTIKFDDGTIRENIQYNNFKRGMVCKNPHNKKDRIGEKKLMSNGQSATIICYRKSDDIDIQFEDGYIKKSISYSSFKSGFVQNPNKLSKNAVKLSRRFDKSKYIGKVNLMNCGISCKIIDAIGTSSNLTVQFENGEIREGVSYSEFSNGCLLPKSGMAFCRLLEENIMNNGQTARIIEYRNSQDIDVQFEDGSIVEHVQYTSFKIGRIKNHNDINPKSNRNKYLGMEHVMNNGMKAKIIKYRNARDIEICFQDGEIVHSTTINSFLKGEILHPIIGKSYIRKNREKELIGTTKVLNNGMRGTIVAYKSANNVTVKFEDGCKVKTNFYMFKEGRVEHPIYVRRHESYNELFVASYFEQIGFKKIKRTDTKKIDSSLEGIEFDLYNNINGHKIAIEYDGGHWGHNQKKDMKKNILCKKNNIMLIRIREPQLEKYDQDGVKQFYLETAELGSENLKILMKDILAYIQSICDVKLYIDFNKNATIKTPDSYQRTGKMNVMKNGMQCTIITYRNASNIDVQFEDGTIVEHIAFARFKKGELKKSIKDKRIGMSLTMNCGMKATIIDYHNCSDINVQFEDGTVVKHRAFAQFKNKQIANPNILIIRPNPLKDKRKGMSLMMNCDMKATIIAYRNSQDIDIQFEDGIIVKHKAFDSFQKGKIANPNISIKDKRIGQSLMMSCGMKATIIAYRNCNDIDVQFEDGTIVKHKRIGNFRGGHIANPNIKINPNIISL</sequence>
<dbReference type="EMBL" id="JAAITB010000016">
    <property type="protein sequence ID" value="NSJ79570.1"/>
    <property type="molecule type" value="Genomic_DNA"/>
</dbReference>
<dbReference type="Proteomes" id="UP001644750">
    <property type="component" value="Unassembled WGS sequence"/>
</dbReference>
<accession>A0ABX2I1E0</accession>
<dbReference type="Gene3D" id="3.40.960.10">
    <property type="entry name" value="VSR Endonuclease"/>
    <property type="match status" value="1"/>
</dbReference>
<keyword evidence="2" id="KW-1185">Reference proteome</keyword>
<comment type="caution">
    <text evidence="1">The sequence shown here is derived from an EMBL/GenBank/DDBJ whole genome shotgun (WGS) entry which is preliminary data.</text>
</comment>